<dbReference type="InterPro" id="IPR029039">
    <property type="entry name" value="Flavoprotein-like_sf"/>
</dbReference>
<keyword evidence="3 6" id="KW-0560">Oxidoreductase</keyword>
<evidence type="ECO:0000256" key="3">
    <source>
        <dbReference type="ARBA" id="ARBA00023002"/>
    </source>
</evidence>
<dbReference type="SUPFAM" id="SSF52218">
    <property type="entry name" value="Flavoproteins"/>
    <property type="match status" value="1"/>
</dbReference>
<dbReference type="GO" id="GO:0010181">
    <property type="term" value="F:FMN binding"/>
    <property type="evidence" value="ECO:0007669"/>
    <property type="project" value="UniProtKB-UniRule"/>
</dbReference>
<comment type="caution">
    <text evidence="6">Lacks conserved residue(s) required for the propagation of feature annotation.</text>
</comment>
<name>A0A5P9Q5L2_9MICO</name>
<protein>
    <recommendedName>
        <fullName evidence="6">FMN dependent NADH:quinone oxidoreductase</fullName>
        <ecNumber evidence="6">1.6.5.-</ecNumber>
    </recommendedName>
    <alternativeName>
        <fullName evidence="6">Azo-dye reductase</fullName>
    </alternativeName>
    <alternativeName>
        <fullName evidence="6">FMN-dependent NADH-azo compound oxidoreductase</fullName>
    </alternativeName>
    <alternativeName>
        <fullName evidence="6">FMN-dependent NADH-azoreductase</fullName>
        <ecNumber evidence="6">1.7.1.17</ecNumber>
    </alternativeName>
</protein>
<dbReference type="KEGG" id="lxl:KDY119_00123"/>
<dbReference type="EC" id="1.7.1.17" evidence="6"/>
<organism evidence="8 9">
    <name type="scientific">Luteimicrobium xylanilyticum</name>
    <dbReference type="NCBI Taxonomy" id="1133546"/>
    <lineage>
        <taxon>Bacteria</taxon>
        <taxon>Bacillati</taxon>
        <taxon>Actinomycetota</taxon>
        <taxon>Actinomycetes</taxon>
        <taxon>Micrococcales</taxon>
        <taxon>Luteimicrobium</taxon>
    </lineage>
</organism>
<evidence type="ECO:0000256" key="4">
    <source>
        <dbReference type="ARBA" id="ARBA00023027"/>
    </source>
</evidence>
<evidence type="ECO:0000313" key="8">
    <source>
        <dbReference type="EMBL" id="QFU96639.1"/>
    </source>
</evidence>
<dbReference type="InterPro" id="IPR003680">
    <property type="entry name" value="Flavodoxin_fold"/>
</dbReference>
<keyword evidence="9" id="KW-1185">Reference proteome</keyword>
<dbReference type="Gene3D" id="3.40.50.360">
    <property type="match status" value="1"/>
</dbReference>
<dbReference type="EC" id="1.6.5.-" evidence="6"/>
<proteinExistence type="inferred from homology"/>
<comment type="subunit">
    <text evidence="6">Homodimer.</text>
</comment>
<dbReference type="InterPro" id="IPR023048">
    <property type="entry name" value="NADH:quinone_OxRdtase_FMN_depd"/>
</dbReference>
<dbReference type="Proteomes" id="UP000326702">
    <property type="component" value="Chromosome"/>
</dbReference>
<comment type="catalytic activity">
    <reaction evidence="6">
        <text>2 a quinone + NADH + H(+) = 2 a 1,4-benzosemiquinone + NAD(+)</text>
        <dbReference type="Rhea" id="RHEA:65952"/>
        <dbReference type="ChEBI" id="CHEBI:15378"/>
        <dbReference type="ChEBI" id="CHEBI:57540"/>
        <dbReference type="ChEBI" id="CHEBI:57945"/>
        <dbReference type="ChEBI" id="CHEBI:132124"/>
        <dbReference type="ChEBI" id="CHEBI:134225"/>
    </reaction>
</comment>
<comment type="catalytic activity">
    <reaction evidence="5">
        <text>N,N-dimethyl-1,4-phenylenediamine + anthranilate + 2 NAD(+) = 2-(4-dimethylaminophenyl)diazenylbenzoate + 2 NADH + 2 H(+)</text>
        <dbReference type="Rhea" id="RHEA:55872"/>
        <dbReference type="ChEBI" id="CHEBI:15378"/>
        <dbReference type="ChEBI" id="CHEBI:15783"/>
        <dbReference type="ChEBI" id="CHEBI:16567"/>
        <dbReference type="ChEBI" id="CHEBI:57540"/>
        <dbReference type="ChEBI" id="CHEBI:57945"/>
        <dbReference type="ChEBI" id="CHEBI:71579"/>
        <dbReference type="EC" id="1.7.1.17"/>
    </reaction>
    <physiologicalReaction direction="right-to-left" evidence="5">
        <dbReference type="Rhea" id="RHEA:55874"/>
    </physiologicalReaction>
</comment>
<keyword evidence="4 6" id="KW-0520">NAD</keyword>
<dbReference type="GO" id="GO:0016655">
    <property type="term" value="F:oxidoreductase activity, acting on NAD(P)H, quinone or similar compound as acceptor"/>
    <property type="evidence" value="ECO:0007669"/>
    <property type="project" value="InterPro"/>
</dbReference>
<dbReference type="GO" id="GO:0016652">
    <property type="term" value="F:oxidoreductase activity, acting on NAD(P)H as acceptor"/>
    <property type="evidence" value="ECO:0007669"/>
    <property type="project" value="UniProtKB-UniRule"/>
</dbReference>
<evidence type="ECO:0000256" key="1">
    <source>
        <dbReference type="ARBA" id="ARBA00022630"/>
    </source>
</evidence>
<dbReference type="Pfam" id="PF02525">
    <property type="entry name" value="Flavodoxin_2"/>
    <property type="match status" value="1"/>
</dbReference>
<dbReference type="PANTHER" id="PTHR43741">
    <property type="entry name" value="FMN-DEPENDENT NADH-AZOREDUCTASE 1"/>
    <property type="match status" value="1"/>
</dbReference>
<sequence>MTRVPTLLRLDSSYDDDATSVSRLLTDAFTRAWLAGGPDRAVVEHDLRTDPVPPPGHGALHWAPALRGPAVVVPGGAIAAQARVLDELLTADALVIGAPLYNYGLPATLKAWLDQVHVPGTTAPFGDGGAQPLRGRPAVVVATRGTAHYGDSEAEGRDHALPVLRLILGEALGMAVRVVTVDRTLSVTTPAFAGERERFERRFTAATTELEELAATL</sequence>
<comment type="similarity">
    <text evidence="6">Belongs to the azoreductase type 1 family.</text>
</comment>
<dbReference type="AlphaFoldDB" id="A0A5P9Q5L2"/>
<dbReference type="HAMAP" id="MF_01216">
    <property type="entry name" value="Azoreductase_type1"/>
    <property type="match status" value="1"/>
</dbReference>
<comment type="function">
    <text evidence="6">Also exhibits azoreductase activity. Catalyzes the reductive cleavage of the azo bond in aromatic azo compounds to the corresponding amines.</text>
</comment>
<comment type="function">
    <text evidence="6">Quinone reductase that provides resistance to thiol-specific stress caused by electrophilic quinones.</text>
</comment>
<dbReference type="EMBL" id="CP045529">
    <property type="protein sequence ID" value="QFU96639.1"/>
    <property type="molecule type" value="Genomic_DNA"/>
</dbReference>
<gene>
    <name evidence="8" type="primary">acpD</name>
    <name evidence="6" type="synonym">azoR</name>
    <name evidence="8" type="ORF">KDY119_00123</name>
</gene>
<accession>A0A5P9Q5L2</accession>
<dbReference type="PANTHER" id="PTHR43741:SF4">
    <property type="entry name" value="FMN-DEPENDENT NADH:QUINONE OXIDOREDUCTASE"/>
    <property type="match status" value="1"/>
</dbReference>
<feature type="binding site" evidence="6">
    <location>
        <position position="13"/>
    </location>
    <ligand>
        <name>FMN</name>
        <dbReference type="ChEBI" id="CHEBI:58210"/>
    </ligand>
</feature>
<dbReference type="GO" id="GO:0009055">
    <property type="term" value="F:electron transfer activity"/>
    <property type="evidence" value="ECO:0007669"/>
    <property type="project" value="UniProtKB-UniRule"/>
</dbReference>
<evidence type="ECO:0000256" key="5">
    <source>
        <dbReference type="ARBA" id="ARBA00048542"/>
    </source>
</evidence>
<dbReference type="InterPro" id="IPR050104">
    <property type="entry name" value="FMN-dep_NADH:Q_OxRdtase_AzoR1"/>
</dbReference>
<evidence type="ECO:0000256" key="6">
    <source>
        <dbReference type="HAMAP-Rule" id="MF_01216"/>
    </source>
</evidence>
<feature type="binding site" evidence="6">
    <location>
        <begin position="20"/>
        <end position="22"/>
    </location>
    <ligand>
        <name>FMN</name>
        <dbReference type="ChEBI" id="CHEBI:58210"/>
    </ligand>
</feature>
<keyword evidence="1 6" id="KW-0285">Flavoprotein</keyword>
<comment type="cofactor">
    <cofactor evidence="6">
        <name>FMN</name>
        <dbReference type="ChEBI" id="CHEBI:58210"/>
    </cofactor>
    <text evidence="6">Binds 1 FMN per subunit.</text>
</comment>
<reference evidence="8 9" key="1">
    <citation type="submission" date="2019-10" db="EMBL/GenBank/DDBJ databases">
        <title>Genome sequence of Luteimicrobium xylanilyticum HY-24.</title>
        <authorList>
            <person name="Kim D.Y."/>
            <person name="Park H.-Y."/>
        </authorList>
    </citation>
    <scope>NUCLEOTIDE SEQUENCE [LARGE SCALE GENOMIC DNA]</scope>
    <source>
        <strain evidence="8 9">HY-24</strain>
    </source>
</reference>
<evidence type="ECO:0000259" key="7">
    <source>
        <dbReference type="Pfam" id="PF02525"/>
    </source>
</evidence>
<keyword evidence="2 6" id="KW-0288">FMN</keyword>
<evidence type="ECO:0000313" key="9">
    <source>
        <dbReference type="Proteomes" id="UP000326702"/>
    </source>
</evidence>
<evidence type="ECO:0000256" key="2">
    <source>
        <dbReference type="ARBA" id="ARBA00022643"/>
    </source>
</evidence>
<feature type="domain" description="Flavodoxin-like fold" evidence="7">
    <location>
        <begin position="7"/>
        <end position="200"/>
    </location>
</feature>